<reference evidence="1" key="2">
    <citation type="submission" date="2018-03" db="EMBL/GenBank/DDBJ databases">
        <title>The Triticum urartu genome reveals the dynamic nature of wheat genome evolution.</title>
        <authorList>
            <person name="Ling H."/>
            <person name="Ma B."/>
            <person name="Shi X."/>
            <person name="Liu H."/>
            <person name="Dong L."/>
            <person name="Sun H."/>
            <person name="Cao Y."/>
            <person name="Gao Q."/>
            <person name="Zheng S."/>
            <person name="Li Y."/>
            <person name="Yu Y."/>
            <person name="Du H."/>
            <person name="Qi M."/>
            <person name="Li Y."/>
            <person name="Yu H."/>
            <person name="Cui Y."/>
            <person name="Wang N."/>
            <person name="Chen C."/>
            <person name="Wu H."/>
            <person name="Zhao Y."/>
            <person name="Zhang J."/>
            <person name="Li Y."/>
            <person name="Zhou W."/>
            <person name="Zhang B."/>
            <person name="Hu W."/>
            <person name="Eijk M."/>
            <person name="Tang J."/>
            <person name="Witsenboer H."/>
            <person name="Zhao S."/>
            <person name="Li Z."/>
            <person name="Zhang A."/>
            <person name="Wang D."/>
            <person name="Liang C."/>
        </authorList>
    </citation>
    <scope>NUCLEOTIDE SEQUENCE [LARGE SCALE GENOMIC DNA]</scope>
    <source>
        <strain evidence="1">cv. G1812</strain>
    </source>
</reference>
<reference evidence="2" key="1">
    <citation type="journal article" date="2013" name="Nature">
        <title>Draft genome of the wheat A-genome progenitor Triticum urartu.</title>
        <authorList>
            <person name="Ling H.Q."/>
            <person name="Zhao S."/>
            <person name="Liu D."/>
            <person name="Wang J."/>
            <person name="Sun H."/>
            <person name="Zhang C."/>
            <person name="Fan H."/>
            <person name="Li D."/>
            <person name="Dong L."/>
            <person name="Tao Y."/>
            <person name="Gao C."/>
            <person name="Wu H."/>
            <person name="Li Y."/>
            <person name="Cui Y."/>
            <person name="Guo X."/>
            <person name="Zheng S."/>
            <person name="Wang B."/>
            <person name="Yu K."/>
            <person name="Liang Q."/>
            <person name="Yang W."/>
            <person name="Lou X."/>
            <person name="Chen J."/>
            <person name="Feng M."/>
            <person name="Jian J."/>
            <person name="Zhang X."/>
            <person name="Luo G."/>
            <person name="Jiang Y."/>
            <person name="Liu J."/>
            <person name="Wang Z."/>
            <person name="Sha Y."/>
            <person name="Zhang B."/>
            <person name="Wu H."/>
            <person name="Tang D."/>
            <person name="Shen Q."/>
            <person name="Xue P."/>
            <person name="Zou S."/>
            <person name="Wang X."/>
            <person name="Liu X."/>
            <person name="Wang F."/>
            <person name="Yang Y."/>
            <person name="An X."/>
            <person name="Dong Z."/>
            <person name="Zhang K."/>
            <person name="Zhang X."/>
            <person name="Luo M.C."/>
            <person name="Dvorak J."/>
            <person name="Tong Y."/>
            <person name="Wang J."/>
            <person name="Yang H."/>
            <person name="Li Z."/>
            <person name="Wang D."/>
            <person name="Zhang A."/>
            <person name="Wang J."/>
        </authorList>
    </citation>
    <scope>NUCLEOTIDE SEQUENCE</scope>
    <source>
        <strain evidence="2">cv. G1812</strain>
    </source>
</reference>
<evidence type="ECO:0000313" key="1">
    <source>
        <dbReference type="EnsemblPlants" id="TuG1812G0700002645.01.T02.cds350741"/>
    </source>
</evidence>
<proteinExistence type="predicted"/>
<dbReference type="AlphaFoldDB" id="A0A8R7V577"/>
<keyword evidence="2" id="KW-1185">Reference proteome</keyword>
<dbReference type="Gramene" id="TuG1812G0700002645.01.T02">
    <property type="protein sequence ID" value="TuG1812G0700002645.01.T02.cds350741"/>
    <property type="gene ID" value="TuG1812G0700002645.01"/>
</dbReference>
<sequence>MYRQSLMILHFQESKLNTRGNHTMPYGFHYLSRPETVFMLSR</sequence>
<dbReference type="Proteomes" id="UP000015106">
    <property type="component" value="Chromosome 7"/>
</dbReference>
<reference evidence="1" key="3">
    <citation type="submission" date="2022-06" db="UniProtKB">
        <authorList>
            <consortium name="EnsemblPlants"/>
        </authorList>
    </citation>
    <scope>IDENTIFICATION</scope>
</reference>
<dbReference type="EnsemblPlants" id="TuG1812G0700002645.01.T02">
    <property type="protein sequence ID" value="TuG1812G0700002645.01.T02.cds350741"/>
    <property type="gene ID" value="TuG1812G0700002645.01"/>
</dbReference>
<name>A0A8R7V577_TRIUA</name>
<evidence type="ECO:0000313" key="2">
    <source>
        <dbReference type="Proteomes" id="UP000015106"/>
    </source>
</evidence>
<protein>
    <submittedName>
        <fullName evidence="1">Uncharacterized protein</fullName>
    </submittedName>
</protein>
<organism evidence="1 2">
    <name type="scientific">Triticum urartu</name>
    <name type="common">Red wild einkorn</name>
    <name type="synonym">Crithodium urartu</name>
    <dbReference type="NCBI Taxonomy" id="4572"/>
    <lineage>
        <taxon>Eukaryota</taxon>
        <taxon>Viridiplantae</taxon>
        <taxon>Streptophyta</taxon>
        <taxon>Embryophyta</taxon>
        <taxon>Tracheophyta</taxon>
        <taxon>Spermatophyta</taxon>
        <taxon>Magnoliopsida</taxon>
        <taxon>Liliopsida</taxon>
        <taxon>Poales</taxon>
        <taxon>Poaceae</taxon>
        <taxon>BOP clade</taxon>
        <taxon>Pooideae</taxon>
        <taxon>Triticodae</taxon>
        <taxon>Triticeae</taxon>
        <taxon>Triticinae</taxon>
        <taxon>Triticum</taxon>
    </lineage>
</organism>
<accession>A0A8R7V577</accession>